<dbReference type="RefSeq" id="WP_307524779.1">
    <property type="nucleotide sequence ID" value="NZ_JAUSZI010000002.1"/>
</dbReference>
<comment type="caution">
    <text evidence="1">The sequence shown here is derived from an EMBL/GenBank/DDBJ whole genome shotgun (WGS) entry which is preliminary data.</text>
</comment>
<evidence type="ECO:0000313" key="1">
    <source>
        <dbReference type="EMBL" id="MDQ1029548.1"/>
    </source>
</evidence>
<proteinExistence type="predicted"/>
<gene>
    <name evidence="1" type="ORF">QF035_007130</name>
</gene>
<keyword evidence="2" id="KW-1185">Reference proteome</keyword>
<reference evidence="1 2" key="1">
    <citation type="submission" date="2023-07" db="EMBL/GenBank/DDBJ databases">
        <title>Comparative genomics of wheat-associated soil bacteria to identify genetic determinants of phenazine resistance.</title>
        <authorList>
            <person name="Mouncey N."/>
        </authorList>
    </citation>
    <scope>NUCLEOTIDE SEQUENCE [LARGE SCALE GENOMIC DNA]</scope>
    <source>
        <strain evidence="1 2">V2I4</strain>
    </source>
</reference>
<evidence type="ECO:0008006" key="3">
    <source>
        <dbReference type="Google" id="ProtNLM"/>
    </source>
</evidence>
<evidence type="ECO:0000313" key="2">
    <source>
        <dbReference type="Proteomes" id="UP001230328"/>
    </source>
</evidence>
<dbReference type="Proteomes" id="UP001230328">
    <property type="component" value="Unassembled WGS sequence"/>
</dbReference>
<protein>
    <recommendedName>
        <fullName evidence="3">HTH araC/xylS-type domain-containing protein</fullName>
    </recommendedName>
</protein>
<organism evidence="1 2">
    <name type="scientific">Streptomyces umbrinus</name>
    <dbReference type="NCBI Taxonomy" id="67370"/>
    <lineage>
        <taxon>Bacteria</taxon>
        <taxon>Bacillati</taxon>
        <taxon>Actinomycetota</taxon>
        <taxon>Actinomycetes</taxon>
        <taxon>Kitasatosporales</taxon>
        <taxon>Streptomycetaceae</taxon>
        <taxon>Streptomyces</taxon>
        <taxon>Streptomyces phaeochromogenes group</taxon>
    </lineage>
</organism>
<dbReference type="EMBL" id="JAUSZI010000002">
    <property type="protein sequence ID" value="MDQ1029548.1"/>
    <property type="molecule type" value="Genomic_DNA"/>
</dbReference>
<name>A0ABU0T158_9ACTN</name>
<accession>A0ABU0T158</accession>
<sequence>MAWCTDRRLVAVFGGWRHRVRRELPAGVRPLLRLAPPVGYSADFLTQAVGTGGLDAGIGALLSTRRQRFRGDLVELSRAGRRLPPWAGLLADRDREAVGHLARTFRSYFGCAPTLWRNGIRARFDAGRAAHGR</sequence>